<dbReference type="Proteomes" id="UP000216943">
    <property type="component" value="Unassembled WGS sequence"/>
</dbReference>
<keyword evidence="1" id="KW-0175">Coiled coil</keyword>
<evidence type="ECO:0000256" key="2">
    <source>
        <dbReference type="SAM" id="Phobius"/>
    </source>
</evidence>
<protein>
    <submittedName>
        <fullName evidence="3">Uncharacterized protein</fullName>
    </submittedName>
</protein>
<feature type="coiled-coil region" evidence="1">
    <location>
        <begin position="12"/>
        <end position="60"/>
    </location>
</feature>
<keyword evidence="2" id="KW-0472">Membrane</keyword>
<dbReference type="RefSeq" id="WP_095334733.1">
    <property type="nucleotide sequence ID" value="NZ_NQNY01000005.1"/>
</dbReference>
<dbReference type="AlphaFoldDB" id="A0A269TKG1"/>
<evidence type="ECO:0000313" key="4">
    <source>
        <dbReference type="Proteomes" id="UP000216943"/>
    </source>
</evidence>
<name>A0A269TKG1_9BACT</name>
<proteinExistence type="predicted"/>
<dbReference type="EMBL" id="NQNY01000005">
    <property type="protein sequence ID" value="PAK21428.1"/>
    <property type="molecule type" value="Genomic_DNA"/>
</dbReference>
<evidence type="ECO:0000313" key="3">
    <source>
        <dbReference type="EMBL" id="PAK21428.1"/>
    </source>
</evidence>
<reference evidence="4" key="1">
    <citation type="submission" date="2017-08" db="EMBL/GenBank/DDBJ databases">
        <authorList>
            <person name="Alvarez-Ponce D."/>
            <person name="Weitzman C.L."/>
            <person name="Tillett R.L."/>
            <person name="Sandmeier F.C."/>
            <person name="Tracy C.R."/>
        </authorList>
    </citation>
    <scope>NUCLEOTIDE SEQUENCE [LARGE SCALE GENOMIC DNA]</scope>
    <source>
        <strain evidence="4">723</strain>
    </source>
</reference>
<keyword evidence="2" id="KW-1133">Transmembrane helix</keyword>
<gene>
    <name evidence="3" type="ORF">CJJ23_02145</name>
</gene>
<organism evidence="3 4">
    <name type="scientific">Mycoplasmopsis agassizii</name>
    <dbReference type="NCBI Taxonomy" id="33922"/>
    <lineage>
        <taxon>Bacteria</taxon>
        <taxon>Bacillati</taxon>
        <taxon>Mycoplasmatota</taxon>
        <taxon>Mycoplasmoidales</taxon>
        <taxon>Metamycoplasmataceae</taxon>
        <taxon>Mycoplasmopsis</taxon>
    </lineage>
</organism>
<feature type="transmembrane region" description="Helical" evidence="2">
    <location>
        <begin position="389"/>
        <end position="406"/>
    </location>
</feature>
<evidence type="ECO:0000256" key="1">
    <source>
        <dbReference type="SAM" id="Coils"/>
    </source>
</evidence>
<keyword evidence="2" id="KW-0812">Transmembrane</keyword>
<sequence>MSSVKKEIKKPSNKKANNLESLLKENQSLKAENQLIKNGLNTLRQKVLNQENNQANLTNDFNYIYNKFRIFSNVNQEILDEYERLMNPDKEPVKKEPSQLEILKTDLTPVLNAGNNVKINNSFFDFKNKIINTAEINLNNLIDQDDEDRDYASIISITHFFVKDPILGKYKWVSKFFDPEIESNHNFNNMSFQEYEANFFTLERLNFINNVSDEINSYISYDILSSAESFNKFVKKMIKMAGILEKFFSTEYYNKKENSLVEQIKGYLYVLKMSLNSQISKVIKNDLYFSRVSRASQIIEGLIRSTALLIHENHSSEVTKIKTRSLNDLLISRKPDIWLSIFSDDIRLILKNFLVKNHYQFDDSRALRNEFAHNTSWANAQIATNPMKPIIQIFGIFLFVFNHLFINKKLLNFIHTENTKELILNEIKNKKQ</sequence>
<accession>A0A269TKG1</accession>
<dbReference type="OrthoDB" id="9867985at2"/>
<comment type="caution">
    <text evidence="3">The sequence shown here is derived from an EMBL/GenBank/DDBJ whole genome shotgun (WGS) entry which is preliminary data.</text>
</comment>